<evidence type="ECO:0000256" key="1">
    <source>
        <dbReference type="ARBA" id="ARBA00009670"/>
    </source>
</evidence>
<dbReference type="GO" id="GO:0016301">
    <property type="term" value="F:kinase activity"/>
    <property type="evidence" value="ECO:0007669"/>
    <property type="project" value="UniProtKB-KW"/>
</dbReference>
<comment type="caution">
    <text evidence="6">The sequence shown here is derived from an EMBL/GenBank/DDBJ whole genome shotgun (WGS) entry which is preliminary data.</text>
</comment>
<evidence type="ECO:0000256" key="4">
    <source>
        <dbReference type="ARBA" id="ARBA00022840"/>
    </source>
</evidence>
<organism evidence="6 7">
    <name type="scientific">Nocardia cyriacigeorgica</name>
    <dbReference type="NCBI Taxonomy" id="135487"/>
    <lineage>
        <taxon>Bacteria</taxon>
        <taxon>Bacillati</taxon>
        <taxon>Actinomycetota</taxon>
        <taxon>Actinomycetes</taxon>
        <taxon>Mycobacteriales</taxon>
        <taxon>Nocardiaceae</taxon>
        <taxon>Nocardia</taxon>
    </lineage>
</organism>
<dbReference type="PANTHER" id="PTHR43851:SF3">
    <property type="entry name" value="COENZYME Q8"/>
    <property type="match status" value="1"/>
</dbReference>
<dbReference type="SUPFAM" id="SSF56112">
    <property type="entry name" value="Protein kinase-like (PK-like)"/>
    <property type="match status" value="1"/>
</dbReference>
<dbReference type="AlphaFoldDB" id="A0A6P1D202"/>
<evidence type="ECO:0000313" key="7">
    <source>
        <dbReference type="Proteomes" id="UP000468928"/>
    </source>
</evidence>
<evidence type="ECO:0000256" key="2">
    <source>
        <dbReference type="ARBA" id="ARBA00022679"/>
    </source>
</evidence>
<dbReference type="GO" id="GO:0005524">
    <property type="term" value="F:ATP binding"/>
    <property type="evidence" value="ECO:0007669"/>
    <property type="project" value="UniProtKB-KW"/>
</dbReference>
<accession>A0A6P1D202</accession>
<dbReference type="InterPro" id="IPR051409">
    <property type="entry name" value="Atypical_kinase_ADCK"/>
</dbReference>
<dbReference type="EMBL" id="JAAGUZ010000007">
    <property type="protein sequence ID" value="NEW43564.1"/>
    <property type="molecule type" value="Genomic_DNA"/>
</dbReference>
<keyword evidence="4" id="KW-0067">ATP-binding</keyword>
<evidence type="ECO:0000313" key="6">
    <source>
        <dbReference type="EMBL" id="NEW43564.1"/>
    </source>
</evidence>
<protein>
    <submittedName>
        <fullName evidence="6">AarF/ABC1/UbiB kinase family protein</fullName>
    </submittedName>
</protein>
<dbReference type="InterPro" id="IPR004147">
    <property type="entry name" value="ABC1_dom"/>
</dbReference>
<sequence length="459" mass="49712">MSRATRNARLAALPVAYAGRRAAGVGRRALGRSADEVNREIQLRTAQHIFEVLGELKGCATKLGQLLSIYQLALPEDIAGPYQIALARLQDAAPIMLPPTVDAAMAASMGGGWRASFREFDDRRAAAASIGQVHRAVWHDGRPVAVKIMYPGGRAAVEADLRQLRHISTLASVFLPGADVKAVTEAICDGVRDELDYGAEADHQHAFAAAFADDPEFHIPAVVQQRGDVLITEWLDGTPVPRIITSGTEPERDRVGMLMTRFVLSGWRHDLLYGDPHPGNFRLLPDGRLGIVDFGACSPWPSEFRALAYDFCDAFFTGGPPELEAAVRAHGFVAPGHPLDADALVSALGECGEPLRHATFQLTTRWLRKQVVRTTNPRLSNVVRELAMPAPFTPFARAGLTLIGALSQLEAEGSYLDEVVAALPFLDEVFQRAAAATDARAIDLAAERRIRAVQRVSIG</sequence>
<comment type="similarity">
    <text evidence="1">Belongs to the protein kinase superfamily. ADCK protein kinase family.</text>
</comment>
<gene>
    <name evidence="6" type="ORF">GV789_03710</name>
</gene>
<dbReference type="Proteomes" id="UP000468928">
    <property type="component" value="Unassembled WGS sequence"/>
</dbReference>
<dbReference type="InterPro" id="IPR011009">
    <property type="entry name" value="Kinase-like_dom_sf"/>
</dbReference>
<evidence type="ECO:0000256" key="3">
    <source>
        <dbReference type="ARBA" id="ARBA00022741"/>
    </source>
</evidence>
<evidence type="ECO:0000259" key="5">
    <source>
        <dbReference type="Pfam" id="PF03109"/>
    </source>
</evidence>
<feature type="domain" description="ABC1 atypical kinase-like" evidence="5">
    <location>
        <begin position="88"/>
        <end position="311"/>
    </location>
</feature>
<dbReference type="CDD" id="cd13970">
    <property type="entry name" value="ABC1_ADCK3"/>
    <property type="match status" value="1"/>
</dbReference>
<reference evidence="6 7" key="1">
    <citation type="submission" date="2020-01" db="EMBL/GenBank/DDBJ databases">
        <title>Genetics and antimicrobial susceptibilities of Nocardia species isolated from the soil; a comparison with species isolated from humans.</title>
        <authorList>
            <person name="Carrasco G."/>
            <person name="Monzon S."/>
            <person name="Sansegundo M."/>
            <person name="Garcia E."/>
            <person name="Garrido N."/>
            <person name="Medina M.J."/>
            <person name="Villalon P."/>
            <person name="Ramirez-Arocha A.C."/>
            <person name="Jimenez P."/>
            <person name="Cuesta I."/>
            <person name="Valdezate S."/>
        </authorList>
    </citation>
    <scope>NUCLEOTIDE SEQUENCE [LARGE SCALE GENOMIC DNA]</scope>
    <source>
        <strain evidence="6 7">CNM20110639</strain>
    </source>
</reference>
<keyword evidence="3" id="KW-0547">Nucleotide-binding</keyword>
<dbReference type="InterPro" id="IPR034646">
    <property type="entry name" value="ADCK3_dom"/>
</dbReference>
<keyword evidence="2" id="KW-0808">Transferase</keyword>
<dbReference type="PANTHER" id="PTHR43851">
    <property type="match status" value="1"/>
</dbReference>
<proteinExistence type="inferred from homology"/>
<name>A0A6P1D202_9NOCA</name>
<dbReference type="Pfam" id="PF03109">
    <property type="entry name" value="ABC1"/>
    <property type="match status" value="1"/>
</dbReference>
<keyword evidence="6" id="KW-0418">Kinase</keyword>